<evidence type="ECO:0000256" key="2">
    <source>
        <dbReference type="SAM" id="SignalP"/>
    </source>
</evidence>
<comment type="similarity">
    <text evidence="1">Belongs to the UPF0065 (bug) family.</text>
</comment>
<dbReference type="CDD" id="cd07012">
    <property type="entry name" value="PBP2_Bug_TTT"/>
    <property type="match status" value="1"/>
</dbReference>
<evidence type="ECO:0000256" key="1">
    <source>
        <dbReference type="ARBA" id="ARBA00006987"/>
    </source>
</evidence>
<dbReference type="Gene3D" id="3.40.190.150">
    <property type="entry name" value="Bordetella uptake gene, domain 1"/>
    <property type="match status" value="1"/>
</dbReference>
<evidence type="ECO:0000313" key="3">
    <source>
        <dbReference type="EMBL" id="MDH4571285.1"/>
    </source>
</evidence>
<dbReference type="Proteomes" id="UP001162135">
    <property type="component" value="Unassembled WGS sequence"/>
</dbReference>
<name>A0ABT6I0T1_9GAMM</name>
<dbReference type="PANTHER" id="PTHR42928">
    <property type="entry name" value="TRICARBOXYLATE-BINDING PROTEIN"/>
    <property type="match status" value="1"/>
</dbReference>
<accession>A0ABT6I0T1</accession>
<evidence type="ECO:0000313" key="4">
    <source>
        <dbReference type="Proteomes" id="UP001162135"/>
    </source>
</evidence>
<dbReference type="SUPFAM" id="SSF53850">
    <property type="entry name" value="Periplasmic binding protein-like II"/>
    <property type="match status" value="1"/>
</dbReference>
<keyword evidence="4" id="KW-1185">Reference proteome</keyword>
<reference evidence="3" key="2">
    <citation type="submission" date="2017-11" db="EMBL/GenBank/DDBJ databases">
        <authorList>
            <person name="Das S.K."/>
        </authorList>
    </citation>
    <scope>NUCLEOTIDE SEQUENCE</scope>
    <source>
        <strain evidence="3">S4-41</strain>
    </source>
</reference>
<comment type="caution">
    <text evidence="3">The sequence shown here is derived from an EMBL/GenBank/DDBJ whole genome shotgun (WGS) entry which is preliminary data.</text>
</comment>
<dbReference type="PANTHER" id="PTHR42928:SF3">
    <property type="entry name" value="UPF0065 PROTEIN YFLP"/>
    <property type="match status" value="1"/>
</dbReference>
<sequence>MATLGRAIMGLCLAGSMALVPVGSVMAQDFPGRGIEFVAGYGPGGGHDTLLRSMAKVIQSEGISDAAINVVNKPGGSSSVAMGYLNSHRGDAHYLMAATSSFITTPLMSNIGLDYSDFTPIARLGIDPELLVVNASGPYQSLEDIANAEKTLNVGGTGTGSIEQIVAVQLGEAMGKTFNYIPFQGDGNVTSALLSGQVDFVITNPGPVKDFIASKRFAALGISTGERVDLFPDVPTFKENNYDIELSLFRGVVAAGDINEEGKDYLVSMVKKLSQSPEWKTSYMEPNSVVPDFLGPEDFENYLEKMNGVYKKSLTDLGIIKQ</sequence>
<organism evidence="3 4">
    <name type="scientific">Salinicola acroporae</name>
    <dbReference type="NCBI Taxonomy" id="1541440"/>
    <lineage>
        <taxon>Bacteria</taxon>
        <taxon>Pseudomonadati</taxon>
        <taxon>Pseudomonadota</taxon>
        <taxon>Gammaproteobacteria</taxon>
        <taxon>Oceanospirillales</taxon>
        <taxon>Halomonadaceae</taxon>
        <taxon>Salinicola</taxon>
    </lineage>
</organism>
<dbReference type="Gene3D" id="3.40.190.10">
    <property type="entry name" value="Periplasmic binding protein-like II"/>
    <property type="match status" value="1"/>
</dbReference>
<dbReference type="InterPro" id="IPR042100">
    <property type="entry name" value="Bug_dom1"/>
</dbReference>
<protein>
    <submittedName>
        <fullName evidence="3">Tripartite tricarboxylate transporter substrate binding protein</fullName>
    </submittedName>
</protein>
<dbReference type="InterPro" id="IPR005064">
    <property type="entry name" value="BUG"/>
</dbReference>
<dbReference type="EMBL" id="PGFS01000001">
    <property type="protein sequence ID" value="MDH4571285.1"/>
    <property type="molecule type" value="Genomic_DNA"/>
</dbReference>
<feature type="signal peptide" evidence="2">
    <location>
        <begin position="1"/>
        <end position="27"/>
    </location>
</feature>
<reference evidence="3" key="1">
    <citation type="journal article" date="2015" name="Antonie Van Leeuwenhoek">
        <title>Comparative 16S rRNA signatures and multilocus sequence analysis for the genus Salinicola and description of Salinicola acroporae sp. nov., isolated from coral Acropora digitifera.</title>
        <authorList>
            <person name="Lepcha R.T."/>
            <person name="Poddar A."/>
            <person name="Schumann P."/>
            <person name="Das S.K."/>
        </authorList>
    </citation>
    <scope>NUCLEOTIDE SEQUENCE</scope>
    <source>
        <strain evidence="3">S4-41</strain>
    </source>
</reference>
<dbReference type="PIRSF" id="PIRSF017082">
    <property type="entry name" value="YflP"/>
    <property type="match status" value="1"/>
</dbReference>
<gene>
    <name evidence="3" type="ORF">CUR86_01650</name>
</gene>
<proteinExistence type="inferred from homology"/>
<keyword evidence="2" id="KW-0732">Signal</keyword>
<dbReference type="Pfam" id="PF03401">
    <property type="entry name" value="TctC"/>
    <property type="match status" value="1"/>
</dbReference>
<feature type="chain" id="PRO_5045448013" evidence="2">
    <location>
        <begin position="28"/>
        <end position="322"/>
    </location>
</feature>